<name>A3E3M9_PFIPI</name>
<accession>A3E3M9</accession>
<organism evidence="2">
    <name type="scientific">Pfiesteria piscicida</name>
    <name type="common">Phantom dinoflagellate</name>
    <dbReference type="NCBI Taxonomy" id="71001"/>
    <lineage>
        <taxon>Eukaryota</taxon>
        <taxon>Sar</taxon>
        <taxon>Alveolata</taxon>
        <taxon>Dinophyceae</taxon>
        <taxon>Peridiniales</taxon>
        <taxon>Pfiesteriaceae</taxon>
        <taxon>Pfiesteria</taxon>
    </lineage>
</organism>
<proteinExistence type="evidence at transcript level"/>
<sequence>MYSSVTAVLLGCLLGSCAGDDGAKLQCTPIGETCDPKHNTCCRDPVGAPMPCVDMGEGPTCISGLTHDDCPYFSKKCSETPKGTCGWDDPDEFTKEACQHANIVCGEDKTCVLGPPADLDTLI</sequence>
<evidence type="ECO:0000256" key="1">
    <source>
        <dbReference type="SAM" id="SignalP"/>
    </source>
</evidence>
<dbReference type="EMBL" id="DQ864881">
    <property type="protein sequence ID" value="ABI14296.1"/>
    <property type="molecule type" value="mRNA"/>
</dbReference>
<feature type="signal peptide" evidence="1">
    <location>
        <begin position="1"/>
        <end position="19"/>
    </location>
</feature>
<reference evidence="2" key="1">
    <citation type="journal article" date="2007" name="Proc. Natl. Acad. Sci. U.S.A.">
        <title>Spliced leader RNA trans-splicing in dinoflagellates.</title>
        <authorList>
            <person name="Zhang H."/>
            <person name="Hou Y."/>
            <person name="Miranda L."/>
            <person name="Campbell D.A."/>
            <person name="Sturm N.R."/>
            <person name="Gaasterland T."/>
            <person name="Lin S."/>
        </authorList>
    </citation>
    <scope>NUCLEOTIDE SEQUENCE</scope>
</reference>
<dbReference type="AlphaFoldDB" id="A3E3M9"/>
<feature type="chain" id="PRO_5002652806" evidence="1">
    <location>
        <begin position="20"/>
        <end position="123"/>
    </location>
</feature>
<evidence type="ECO:0000313" key="2">
    <source>
        <dbReference type="EMBL" id="ABI14296.1"/>
    </source>
</evidence>
<protein>
    <submittedName>
        <fullName evidence="2">Uncharacterized protein</fullName>
    </submittedName>
</protein>
<keyword evidence="1" id="KW-0732">Signal</keyword>